<feature type="domain" description="Hedgehog/Intein (Hint)" evidence="1">
    <location>
        <begin position="281"/>
        <end position="414"/>
    </location>
</feature>
<dbReference type="OrthoDB" id="7314239at2"/>
<gene>
    <name evidence="2" type="ORF">CCR94_05455</name>
</gene>
<dbReference type="InterPro" id="IPR036844">
    <property type="entry name" value="Hint_dom_sf"/>
</dbReference>
<name>A0A2S6NCT7_9HYPH</name>
<evidence type="ECO:0000313" key="2">
    <source>
        <dbReference type="EMBL" id="PPQ32414.1"/>
    </source>
</evidence>
<dbReference type="RefSeq" id="WP_104506870.1">
    <property type="nucleotide sequence ID" value="NZ_JACIGC010000001.1"/>
</dbReference>
<proteinExistence type="predicted"/>
<sequence length="604" mass="63625">MTDYVWGPITVANGVYTWRNGQINWNTSLDWLLGPSLNFSAPMPGDAPGSGLGGSDGSLDNVTLVAGELGYQFLMYSFPYSTNFFRVDVVIDSGSVAIDTLTLAGFNGTADRYCAQWPTLEVRGATLVVNGSIGDSSSVNMVAPAPTTISASGGGVIALSGGATVQVAGAVPSDIEFVFGDGANNKLSLGTVTSSTIQTIFGLVEGDSIDLTSVKYTGGQPQLSFATLVDLQACLTYVCPLSVTENGVTYSFNLDSAASGKTFLATADASGEGTLITVVACYRRGARIATERGEVAVEDLRVGDVAVTANGGRRPVRWIGWRRLGLARDPDPRAVWPVRIAAHAFGEDRPRRDLWVSPGHNIFVDGALIPAIALANGVTIEQVALAQVEYYHVELDAHDILLAENLPAESYLDCGNRAAFANHDGAVQLFPDFAPKCAEGACHPLRKSGTEVEAAKAALLARVLALGHGMTRDPDLHLLADGVAIEPARRDGGRVIFDIPADARALRLKSRVWTPAHMIPASADDRALGVLVTRLEIDGVAQDLSALGEGWREVESSVWRWTDGDAALPGGARAVAVETDGAPLYWNRPGDAARDLFGAACLSA</sequence>
<reference evidence="2 3" key="1">
    <citation type="journal article" date="2018" name="Arch. Microbiol.">
        <title>New insights into the metabolic potential of the phototrophic purple bacterium Rhodopila globiformis DSM 161(T) from its draft genome sequence and evidence for a vanadium-dependent nitrogenase.</title>
        <authorList>
            <person name="Imhoff J.F."/>
            <person name="Rahn T."/>
            <person name="Kunzel S."/>
            <person name="Neulinger S.C."/>
        </authorList>
    </citation>
    <scope>NUCLEOTIDE SEQUENCE [LARGE SCALE GENOMIC DNA]</scope>
    <source>
        <strain evidence="2 3">DSM 16996</strain>
    </source>
</reference>
<dbReference type="Pfam" id="PF13403">
    <property type="entry name" value="Hint_2"/>
    <property type="match status" value="1"/>
</dbReference>
<evidence type="ECO:0000259" key="1">
    <source>
        <dbReference type="Pfam" id="PF13403"/>
    </source>
</evidence>
<dbReference type="InterPro" id="IPR028992">
    <property type="entry name" value="Hedgehog/Intein_dom"/>
</dbReference>
<dbReference type="AlphaFoldDB" id="A0A2S6NCT7"/>
<evidence type="ECO:0000313" key="3">
    <source>
        <dbReference type="Proteomes" id="UP000239089"/>
    </source>
</evidence>
<organism evidence="2 3">
    <name type="scientific">Rhodoblastus sphagnicola</name>
    <dbReference type="NCBI Taxonomy" id="333368"/>
    <lineage>
        <taxon>Bacteria</taxon>
        <taxon>Pseudomonadati</taxon>
        <taxon>Pseudomonadota</taxon>
        <taxon>Alphaproteobacteria</taxon>
        <taxon>Hyphomicrobiales</taxon>
        <taxon>Rhodoblastaceae</taxon>
        <taxon>Rhodoblastus</taxon>
    </lineage>
</organism>
<dbReference type="SUPFAM" id="SSF51294">
    <property type="entry name" value="Hedgehog/intein (Hint) domain"/>
    <property type="match status" value="1"/>
</dbReference>
<keyword evidence="3" id="KW-1185">Reference proteome</keyword>
<protein>
    <recommendedName>
        <fullName evidence="1">Hedgehog/Intein (Hint) domain-containing protein</fullName>
    </recommendedName>
</protein>
<dbReference type="Proteomes" id="UP000239089">
    <property type="component" value="Unassembled WGS sequence"/>
</dbReference>
<accession>A0A2S6NCT7</accession>
<comment type="caution">
    <text evidence="2">The sequence shown here is derived from an EMBL/GenBank/DDBJ whole genome shotgun (WGS) entry which is preliminary data.</text>
</comment>
<dbReference type="EMBL" id="NHSJ01000039">
    <property type="protein sequence ID" value="PPQ32414.1"/>
    <property type="molecule type" value="Genomic_DNA"/>
</dbReference>